<evidence type="ECO:0000313" key="3">
    <source>
        <dbReference type="Proteomes" id="UP000783390"/>
    </source>
</evidence>
<evidence type="ECO:0000256" key="1">
    <source>
        <dbReference type="SAM" id="Phobius"/>
    </source>
</evidence>
<dbReference type="EMBL" id="JAGGJZ010000006">
    <property type="protein sequence ID" value="MBP1890415.1"/>
    <property type="molecule type" value="Genomic_DNA"/>
</dbReference>
<name>A0ABS4F2D1_9CLOT</name>
<keyword evidence="1" id="KW-0812">Transmembrane</keyword>
<protein>
    <recommendedName>
        <fullName evidence="4">PDZ domain-containing protein</fullName>
    </recommendedName>
</protein>
<organism evidence="2 3">
    <name type="scientific">Clostridium moniliforme</name>
    <dbReference type="NCBI Taxonomy" id="39489"/>
    <lineage>
        <taxon>Bacteria</taxon>
        <taxon>Bacillati</taxon>
        <taxon>Bacillota</taxon>
        <taxon>Clostridia</taxon>
        <taxon>Eubacteriales</taxon>
        <taxon>Clostridiaceae</taxon>
        <taxon>Clostridium</taxon>
    </lineage>
</organism>
<dbReference type="RefSeq" id="WP_209797331.1">
    <property type="nucleotide sequence ID" value="NZ_JAGGJZ010000006.1"/>
</dbReference>
<feature type="transmembrane region" description="Helical" evidence="1">
    <location>
        <begin position="108"/>
        <end position="127"/>
    </location>
</feature>
<reference evidence="2 3" key="1">
    <citation type="submission" date="2021-03" db="EMBL/GenBank/DDBJ databases">
        <title>Genomic Encyclopedia of Type Strains, Phase IV (KMG-IV): sequencing the most valuable type-strain genomes for metagenomic binning, comparative biology and taxonomic classification.</title>
        <authorList>
            <person name="Goeker M."/>
        </authorList>
    </citation>
    <scope>NUCLEOTIDE SEQUENCE [LARGE SCALE GENOMIC DNA]</scope>
    <source>
        <strain evidence="2 3">DSM 3984</strain>
    </source>
</reference>
<gene>
    <name evidence="2" type="ORF">J2Z53_002010</name>
</gene>
<accession>A0ABS4F2D1</accession>
<feature type="transmembrane region" description="Helical" evidence="1">
    <location>
        <begin position="223"/>
        <end position="244"/>
    </location>
</feature>
<sequence>MDLILNTLKSVSYIFISPSLLLVLIIIGIIFYSKNRKITLMQKMILGESINSPLELTLSQITLGIISGTIISVILSVLGIVFKENSGIEMLFLLSILIIFSNKKIINIAYLGGIIGGLSIIVTYLNIFGTKNNLLKLDIRELVILVGVIYIIQGFLIMFDGSRGSIPIFSKNNGRVIGGYMLNRSWIMPIALFILLLNGINSNGLIENTIYPNWWPIISNNKVLQLIATGTLIMVPYFSVVNYSSITFTKTKKMKTLSSGIYMVLYGVLCCLISFVTETGLAGKIFVVIMVPLIYEVITRFSKKIEDKKKPMFYSDDRGISVLEVIPLSKSYIAGIRAGDRITSIRGKYIESEKDVYEALMNNDINVQLEIESLKGERKNIQLGKGKNPGFLLVPRTINEKKKVDLTKKKINEILDKLKNS</sequence>
<keyword evidence="1" id="KW-0472">Membrane</keyword>
<dbReference type="Gene3D" id="2.30.42.10">
    <property type="match status" value="1"/>
</dbReference>
<comment type="caution">
    <text evidence="2">The sequence shown here is derived from an EMBL/GenBank/DDBJ whole genome shotgun (WGS) entry which is preliminary data.</text>
</comment>
<feature type="transmembrane region" description="Helical" evidence="1">
    <location>
        <begin position="281"/>
        <end position="302"/>
    </location>
</feature>
<dbReference type="InterPro" id="IPR036034">
    <property type="entry name" value="PDZ_sf"/>
</dbReference>
<evidence type="ECO:0000313" key="2">
    <source>
        <dbReference type="EMBL" id="MBP1890415.1"/>
    </source>
</evidence>
<proteinExistence type="predicted"/>
<evidence type="ECO:0008006" key="4">
    <source>
        <dbReference type="Google" id="ProtNLM"/>
    </source>
</evidence>
<dbReference type="SUPFAM" id="SSF50156">
    <property type="entry name" value="PDZ domain-like"/>
    <property type="match status" value="1"/>
</dbReference>
<feature type="transmembrane region" description="Helical" evidence="1">
    <location>
        <begin position="12"/>
        <end position="33"/>
    </location>
</feature>
<feature type="transmembrane region" description="Helical" evidence="1">
    <location>
        <begin position="54"/>
        <end position="80"/>
    </location>
</feature>
<feature type="transmembrane region" description="Helical" evidence="1">
    <location>
        <begin position="139"/>
        <end position="159"/>
    </location>
</feature>
<keyword evidence="3" id="KW-1185">Reference proteome</keyword>
<keyword evidence="1" id="KW-1133">Transmembrane helix</keyword>
<feature type="transmembrane region" description="Helical" evidence="1">
    <location>
        <begin position="256"/>
        <end position="275"/>
    </location>
</feature>
<dbReference type="Proteomes" id="UP000783390">
    <property type="component" value="Unassembled WGS sequence"/>
</dbReference>
<feature type="transmembrane region" description="Helical" evidence="1">
    <location>
        <begin position="180"/>
        <end position="200"/>
    </location>
</feature>